<feature type="signal peptide" evidence="8">
    <location>
        <begin position="1"/>
        <end position="19"/>
    </location>
</feature>
<dbReference type="EMBL" id="JAAHCF010000247">
    <property type="protein sequence ID" value="KAK8145918.1"/>
    <property type="molecule type" value="Genomic_DNA"/>
</dbReference>
<keyword evidence="10" id="KW-1185">Reference proteome</keyword>
<keyword evidence="4" id="KW-0747">Spliceosome</keyword>
<evidence type="ECO:0000256" key="3">
    <source>
        <dbReference type="ARBA" id="ARBA00022664"/>
    </source>
</evidence>
<evidence type="ECO:0000313" key="9">
    <source>
        <dbReference type="EMBL" id="KAK8145918.1"/>
    </source>
</evidence>
<dbReference type="GO" id="GO:0008380">
    <property type="term" value="P:RNA splicing"/>
    <property type="evidence" value="ECO:0007669"/>
    <property type="project" value="UniProtKB-KW"/>
</dbReference>
<reference evidence="9 10" key="1">
    <citation type="submission" date="2020-02" db="EMBL/GenBank/DDBJ databases">
        <title>Comparative genomics of the hypocrealean fungal genus Beauvera.</title>
        <authorList>
            <person name="Showalter D.N."/>
            <person name="Bushley K.E."/>
            <person name="Rehner S.A."/>
        </authorList>
    </citation>
    <scope>NUCLEOTIDE SEQUENCE [LARGE SCALE GENOMIC DNA]</scope>
    <source>
        <strain evidence="9 10">ARSEF4384</strain>
    </source>
</reference>
<evidence type="ECO:0000256" key="6">
    <source>
        <dbReference type="ARBA" id="ARBA00023242"/>
    </source>
</evidence>
<comment type="subcellular location">
    <subcellularLocation>
        <location evidence="1">Nucleus</location>
    </subcellularLocation>
</comment>
<comment type="caution">
    <text evidence="9">The sequence shown here is derived from an EMBL/GenBank/DDBJ whole genome shotgun (WGS) entry which is preliminary data.</text>
</comment>
<evidence type="ECO:0000256" key="1">
    <source>
        <dbReference type="ARBA" id="ARBA00004123"/>
    </source>
</evidence>
<evidence type="ECO:0000313" key="10">
    <source>
        <dbReference type="Proteomes" id="UP001397290"/>
    </source>
</evidence>
<gene>
    <name evidence="9" type="ORF">G3M48_003833</name>
</gene>
<accession>A0AAW0RV96</accession>
<dbReference type="PANTHER" id="PTHR13296">
    <property type="entry name" value="BCAS2 PROTEIN"/>
    <property type="match status" value="1"/>
</dbReference>
<dbReference type="GO" id="GO:0071013">
    <property type="term" value="C:catalytic step 2 spliceosome"/>
    <property type="evidence" value="ECO:0007669"/>
    <property type="project" value="TreeGrafter"/>
</dbReference>
<organism evidence="9 10">
    <name type="scientific">Beauveria asiatica</name>
    <dbReference type="NCBI Taxonomy" id="1069075"/>
    <lineage>
        <taxon>Eukaryota</taxon>
        <taxon>Fungi</taxon>
        <taxon>Dikarya</taxon>
        <taxon>Ascomycota</taxon>
        <taxon>Pezizomycotina</taxon>
        <taxon>Sordariomycetes</taxon>
        <taxon>Hypocreomycetidae</taxon>
        <taxon>Hypocreales</taxon>
        <taxon>Cordycipitaceae</taxon>
        <taxon>Beauveria</taxon>
    </lineage>
</organism>
<keyword evidence="6" id="KW-0539">Nucleus</keyword>
<dbReference type="PANTHER" id="PTHR13296:SF0">
    <property type="entry name" value="PRE-MRNA-SPLICING FACTOR SPF27"/>
    <property type="match status" value="1"/>
</dbReference>
<keyword evidence="8" id="KW-0732">Signal</keyword>
<name>A0AAW0RV96_9HYPO</name>
<dbReference type="AlphaFoldDB" id="A0AAW0RV96"/>
<feature type="coiled-coil region" evidence="7">
    <location>
        <begin position="384"/>
        <end position="411"/>
    </location>
</feature>
<comment type="similarity">
    <text evidence="2">Belongs to the SPF27 family.</text>
</comment>
<keyword evidence="5" id="KW-0508">mRNA splicing</keyword>
<sequence length="463" mass="50349">MKVSTILAYLALGTSAASALPTEEAVADVEARANLPGLNAQQTKYANAIIAQAKKDGVGAHGCQAGIATAMVESSIIMYANNGVPESLKYPHDRVGSDHDSIGLFQQRASIYKNIKCDMEAACSAGQFFTEMKKIKGWQTMAVGTLCQKVQRSAYPDRYAKQVGLATNVCKAGGLSAKTGSCHMVRALTSPVANLFDPTSSSAMLRRTALKHLESRIQPRSVNHHTFRVFNNSTQPRRIFPNHRSSTQPRESVAAQPLNMSIPAYHESLPYIDDEPSASALASARELISAELAASAPPSPPPSIPSSFSPLMTTELERVASQTPLAPLDLARYEAPEPLPASASAAAQRLPLERALVSASYLAARNQNLTLLDRAGRNAWLLGNYHVEAELRSLEAELAATRREMDLVNAARAARQNDVKAEMQGLEETWRTRVGKVLETEVAVEELRQQIRDELRKQNRPQE</sequence>
<dbReference type="GO" id="GO:0000974">
    <property type="term" value="C:Prp19 complex"/>
    <property type="evidence" value="ECO:0007669"/>
    <property type="project" value="TreeGrafter"/>
</dbReference>
<dbReference type="GO" id="GO:0071011">
    <property type="term" value="C:precatalytic spliceosome"/>
    <property type="evidence" value="ECO:0007669"/>
    <property type="project" value="TreeGrafter"/>
</dbReference>
<dbReference type="Proteomes" id="UP001397290">
    <property type="component" value="Unassembled WGS sequence"/>
</dbReference>
<dbReference type="GO" id="GO:0006397">
    <property type="term" value="P:mRNA processing"/>
    <property type="evidence" value="ECO:0007669"/>
    <property type="project" value="UniProtKB-KW"/>
</dbReference>
<dbReference type="Pfam" id="PF05700">
    <property type="entry name" value="BCAS2"/>
    <property type="match status" value="1"/>
</dbReference>
<proteinExistence type="inferred from homology"/>
<evidence type="ECO:0000256" key="5">
    <source>
        <dbReference type="ARBA" id="ARBA00023187"/>
    </source>
</evidence>
<evidence type="ECO:0000256" key="4">
    <source>
        <dbReference type="ARBA" id="ARBA00022728"/>
    </source>
</evidence>
<evidence type="ECO:0000256" key="8">
    <source>
        <dbReference type="SAM" id="SignalP"/>
    </source>
</evidence>
<protein>
    <submittedName>
        <fullName evidence="9">Uncharacterized protein</fullName>
    </submittedName>
</protein>
<feature type="chain" id="PRO_5043665192" evidence="8">
    <location>
        <begin position="20"/>
        <end position="463"/>
    </location>
</feature>
<keyword evidence="3" id="KW-0507">mRNA processing</keyword>
<evidence type="ECO:0000256" key="2">
    <source>
        <dbReference type="ARBA" id="ARBA00010788"/>
    </source>
</evidence>
<evidence type="ECO:0000256" key="7">
    <source>
        <dbReference type="SAM" id="Coils"/>
    </source>
</evidence>
<keyword evidence="7" id="KW-0175">Coiled coil</keyword>
<dbReference type="InterPro" id="IPR008409">
    <property type="entry name" value="SPF27"/>
</dbReference>